<dbReference type="KEGG" id="bar:GBAA_pXO1_0038"/>
<dbReference type="AlphaFoldDB" id="Q9X2Z6"/>
<reference evidence="1" key="1">
    <citation type="journal article" date="1999" name="J. Bacteriol.">
        <title>Sequence and organization of pXO1, the large Bacillus anthracis plasmid harboring the anthrax toxin genes.</title>
        <authorList>
            <person name="Okinaka R.T."/>
            <person name="Cloud K."/>
            <person name="Hampton O."/>
            <person name="Hoffmaster A.R."/>
            <person name="Hill K.K."/>
            <person name="Keim P."/>
            <person name="Koehler T.M."/>
            <person name="Lamke G."/>
            <person name="Kumano S."/>
            <person name="Mahillon J."/>
            <person name="Manter D."/>
            <person name="Martinez Y."/>
            <person name="Ricke D."/>
            <person name="Svensson R."/>
            <person name="Jackson P.J."/>
        </authorList>
    </citation>
    <scope>NUCLEOTIDE SEQUENCE</scope>
    <source>
        <strain evidence="1">Sterne</strain>
        <plasmid evidence="1">pX01</plasmid>
    </source>
</reference>
<accession>A0A0F7RK68</accession>
<protein>
    <submittedName>
        <fullName evidence="1">PXO1-25</fullName>
    </submittedName>
</protein>
<sequence>MSIHIDNAEGKILVPYIALVGKRENRSLNIQRFVKIISLFKLNVEIFAANPDVVSRS</sequence>
<gene>
    <name evidence="2" type="ordered locus">GBAA_pXO1_0038</name>
</gene>
<organism evidence="1">
    <name type="scientific">Bacillus anthracis</name>
    <name type="common">anthrax bacterium</name>
    <dbReference type="NCBI Taxonomy" id="1392"/>
    <lineage>
        <taxon>Bacteria</taxon>
        <taxon>Bacillati</taxon>
        <taxon>Bacillota</taxon>
        <taxon>Bacilli</taxon>
        <taxon>Bacillales</taxon>
        <taxon>Bacillaceae</taxon>
        <taxon>Bacillus</taxon>
        <taxon>Bacillus cereus group</taxon>
    </lineage>
</organism>
<geneLocation type="plasmid" evidence="2 3">
    <name>pXO1</name>
</geneLocation>
<dbReference type="PIR" id="A59094">
    <property type="entry name" value="A59094"/>
</dbReference>
<dbReference type="KEGG" id="banh:HYU01_28200"/>
<proteinExistence type="predicted"/>
<dbReference type="RefSeq" id="WP_000022108.1">
    <property type="nucleotide sequence ID" value="NC_001496.1"/>
</dbReference>
<dbReference type="GeneID" id="45025424"/>
<dbReference type="EMBL" id="AE017336">
    <property type="protein sequence ID" value="AAT28779.2"/>
    <property type="molecule type" value="Genomic_DNA"/>
</dbReference>
<dbReference type="EMBL" id="AF065404">
    <property type="protein sequence ID" value="AAD32329.1"/>
    <property type="molecule type" value="Genomic_DNA"/>
</dbReference>
<keyword evidence="3" id="KW-1185">Reference proteome</keyword>
<keyword evidence="1" id="KW-0614">Plasmid</keyword>
<reference evidence="2 3" key="2">
    <citation type="journal article" date="2009" name="J. Bacteriol.">
        <title>The complete genome sequence of Bacillus anthracis Ames 'Ancestor'.</title>
        <authorList>
            <person name="Ravel J."/>
            <person name="Jiang L."/>
            <person name="Stanley S.T."/>
            <person name="Wilson M.R."/>
            <person name="Decker R.S."/>
            <person name="Read T.D."/>
            <person name="Worsham P."/>
            <person name="Keim P.S."/>
            <person name="Salzberg S.L."/>
            <person name="Fraser-Liggett C.M."/>
            <person name="Rasko D.A."/>
        </authorList>
    </citation>
    <scope>NUCLEOTIDE SEQUENCE [LARGE SCALE GENOMIC DNA]</scope>
    <source>
        <strain evidence="2">Ames Ancestor</strain>
        <strain evidence="3">Ames ancestor</strain>
        <plasmid evidence="3">pXO1</plasmid>
    </source>
</reference>
<evidence type="ECO:0000313" key="1">
    <source>
        <dbReference type="EMBL" id="AAD32329.1"/>
    </source>
</evidence>
<evidence type="ECO:0000313" key="2">
    <source>
        <dbReference type="EMBL" id="AAT28779.2"/>
    </source>
</evidence>
<dbReference type="HOGENOM" id="CLU_2931319_0_0_9"/>
<geneLocation type="plasmid" evidence="1">
    <name>pX01</name>
</geneLocation>
<evidence type="ECO:0000313" key="3">
    <source>
        <dbReference type="Proteomes" id="UP000000594"/>
    </source>
</evidence>
<name>Q9X2Z6_BACAN</name>
<accession>Q9X2Z6</accession>
<dbReference type="Proteomes" id="UP000000594">
    <property type="component" value="Plasmid pXO1"/>
</dbReference>
<dbReference type="PATRIC" id="fig|1392.230.peg.5679"/>